<gene>
    <name evidence="1" type="ORF">OCH7691_00926</name>
</gene>
<reference evidence="1 2" key="1">
    <citation type="submission" date="2017-03" db="EMBL/GenBank/DDBJ databases">
        <authorList>
            <person name="Afonso C.L."/>
            <person name="Miller P.J."/>
            <person name="Scott M.A."/>
            <person name="Spackman E."/>
            <person name="Goraichik I."/>
            <person name="Dimitrov K.M."/>
            <person name="Suarez D.L."/>
            <person name="Swayne D.E."/>
        </authorList>
    </citation>
    <scope>NUCLEOTIDE SEQUENCE [LARGE SCALE GENOMIC DNA]</scope>
    <source>
        <strain evidence="1 2">CECT 7691</strain>
    </source>
</reference>
<sequence length="247" mass="27366">MTMTEQQLETYWLDGHVTVPDVFTAAEMDALVADMIDWGNEFLSGLGEQEKRWYLEDSPAGQAVLRKLDNPVFFRPSFRAIAGDPRLTSLVRQIIGDGLSVRFSQIFCKPPSIGGPKPMHQDNYYFGCDDRDGMVTAWLALDDATIENGCLHFADGSNKGPIYPHVAPEGRAFDLQLTPEDIAKQTMTPAPVPKGGISFHHGNTLHQSADNRSNRWRRAVAMHFVNDSTVFATPALPYDDSLIVAIA</sequence>
<dbReference type="Gene3D" id="2.60.120.620">
    <property type="entry name" value="q2cbj1_9rhob like domain"/>
    <property type="match status" value="1"/>
</dbReference>
<protein>
    <submittedName>
        <fullName evidence="1">Phytanoyl-CoA dioxygenase (PhyH)</fullName>
    </submittedName>
</protein>
<organism evidence="1 2">
    <name type="scientific">Oceanibacterium hippocampi</name>
    <dbReference type="NCBI Taxonomy" id="745714"/>
    <lineage>
        <taxon>Bacteria</taxon>
        <taxon>Pseudomonadati</taxon>
        <taxon>Pseudomonadota</taxon>
        <taxon>Alphaproteobacteria</taxon>
        <taxon>Sneathiellales</taxon>
        <taxon>Sneathiellaceae</taxon>
        <taxon>Oceanibacterium</taxon>
    </lineage>
</organism>
<dbReference type="Pfam" id="PF05721">
    <property type="entry name" value="PhyH"/>
    <property type="match status" value="1"/>
</dbReference>
<evidence type="ECO:0000313" key="2">
    <source>
        <dbReference type="Proteomes" id="UP000193200"/>
    </source>
</evidence>
<evidence type="ECO:0000313" key="1">
    <source>
        <dbReference type="EMBL" id="SLN27940.1"/>
    </source>
</evidence>
<dbReference type="GO" id="GO:0016706">
    <property type="term" value="F:2-oxoglutarate-dependent dioxygenase activity"/>
    <property type="evidence" value="ECO:0007669"/>
    <property type="project" value="UniProtKB-ARBA"/>
</dbReference>
<keyword evidence="1" id="KW-0560">Oxidoreductase</keyword>
<dbReference type="InParanoid" id="A0A1Y5RY57"/>
<dbReference type="EMBL" id="FWFR01000001">
    <property type="protein sequence ID" value="SLN27940.1"/>
    <property type="molecule type" value="Genomic_DNA"/>
</dbReference>
<dbReference type="SUPFAM" id="SSF51197">
    <property type="entry name" value="Clavaminate synthase-like"/>
    <property type="match status" value="1"/>
</dbReference>
<dbReference type="OrthoDB" id="2553118at2"/>
<dbReference type="Proteomes" id="UP000193200">
    <property type="component" value="Unassembled WGS sequence"/>
</dbReference>
<keyword evidence="1" id="KW-0223">Dioxygenase</keyword>
<dbReference type="GO" id="GO:0005506">
    <property type="term" value="F:iron ion binding"/>
    <property type="evidence" value="ECO:0007669"/>
    <property type="project" value="UniProtKB-ARBA"/>
</dbReference>
<keyword evidence="2" id="KW-1185">Reference proteome</keyword>
<dbReference type="PANTHER" id="PTHR20883:SF46">
    <property type="entry name" value="PHYTANOYL-COA HYDROXYLASE"/>
    <property type="match status" value="1"/>
</dbReference>
<dbReference type="RefSeq" id="WP_085882205.1">
    <property type="nucleotide sequence ID" value="NZ_FWFR01000001.1"/>
</dbReference>
<accession>A0A1Y5RY57</accession>
<dbReference type="AlphaFoldDB" id="A0A1Y5RY57"/>
<dbReference type="PANTHER" id="PTHR20883">
    <property type="entry name" value="PHYTANOYL-COA DIOXYGENASE DOMAIN CONTAINING 1"/>
    <property type="match status" value="1"/>
</dbReference>
<proteinExistence type="predicted"/>
<dbReference type="InterPro" id="IPR008775">
    <property type="entry name" value="Phytyl_CoA_dOase-like"/>
</dbReference>
<name>A0A1Y5RY57_9PROT</name>